<feature type="compositionally biased region" description="Basic and acidic residues" evidence="1">
    <location>
        <begin position="87"/>
        <end position="107"/>
    </location>
</feature>
<reference evidence="3" key="1">
    <citation type="journal article" date="2019" name="Int. J. Syst. Evol. Microbiol.">
        <title>The Global Catalogue of Microorganisms (GCM) 10K type strain sequencing project: providing services to taxonomists for standard genome sequencing and annotation.</title>
        <authorList>
            <consortium name="The Broad Institute Genomics Platform"/>
            <consortium name="The Broad Institute Genome Sequencing Center for Infectious Disease"/>
            <person name="Wu L."/>
            <person name="Ma J."/>
        </authorList>
    </citation>
    <scope>NUCLEOTIDE SEQUENCE [LARGE SCALE GENOMIC DNA]</scope>
    <source>
        <strain evidence="3">KCTC 19466</strain>
    </source>
</reference>
<evidence type="ECO:0000313" key="3">
    <source>
        <dbReference type="Proteomes" id="UP000642819"/>
    </source>
</evidence>
<gene>
    <name evidence="2" type="ORF">GCM10008096_09280</name>
</gene>
<accession>A0ABQ3GFX8</accession>
<feature type="compositionally biased region" description="Basic residues" evidence="1">
    <location>
        <begin position="1"/>
        <end position="10"/>
    </location>
</feature>
<dbReference type="EMBL" id="BMXK01000003">
    <property type="protein sequence ID" value="GHD03235.1"/>
    <property type="molecule type" value="Genomic_DNA"/>
</dbReference>
<dbReference type="Proteomes" id="UP000642819">
    <property type="component" value="Unassembled WGS sequence"/>
</dbReference>
<feature type="compositionally biased region" description="Basic and acidic residues" evidence="1">
    <location>
        <begin position="155"/>
        <end position="165"/>
    </location>
</feature>
<sequence>MLGGGRRRRLREPGREGQPDDAEERERPEDVDRCDAKDRDHGEDDGDDAAVREAVEPGDAVRVAEGGEGGARCGHCAADSGAAGEQARNRDARGGNERRRSEGRQAQRETGAGDGVPVGPGAPRCDGEPDDGGQQEHPRDDPPRGQEGEASSVLERGDHVGRQVDAEVAGDADEEGRGRGAQAHWQAGIGGCEGHDGSIANGISF</sequence>
<feature type="compositionally biased region" description="Basic and acidic residues" evidence="1">
    <location>
        <begin position="134"/>
        <end position="147"/>
    </location>
</feature>
<feature type="compositionally biased region" description="Basic and acidic residues" evidence="1">
    <location>
        <begin position="11"/>
        <end position="42"/>
    </location>
</feature>
<proteinExistence type="predicted"/>
<name>A0ABQ3GFX8_9MICC</name>
<comment type="caution">
    <text evidence="2">The sequence shown here is derived from an EMBL/GenBank/DDBJ whole genome shotgun (WGS) entry which is preliminary data.</text>
</comment>
<organism evidence="2 3">
    <name type="scientific">Zhihengliuella salsuginis</name>
    <dbReference type="NCBI Taxonomy" id="578222"/>
    <lineage>
        <taxon>Bacteria</taxon>
        <taxon>Bacillati</taxon>
        <taxon>Actinomycetota</taxon>
        <taxon>Actinomycetes</taxon>
        <taxon>Micrococcales</taxon>
        <taxon>Micrococcaceae</taxon>
        <taxon>Zhihengliuella</taxon>
    </lineage>
</organism>
<protein>
    <submittedName>
        <fullName evidence="2">Uncharacterized protein</fullName>
    </submittedName>
</protein>
<feature type="region of interest" description="Disordered" evidence="1">
    <location>
        <begin position="1"/>
        <end position="205"/>
    </location>
</feature>
<evidence type="ECO:0000313" key="2">
    <source>
        <dbReference type="EMBL" id="GHD03235.1"/>
    </source>
</evidence>
<keyword evidence="3" id="KW-1185">Reference proteome</keyword>
<evidence type="ECO:0000256" key="1">
    <source>
        <dbReference type="SAM" id="MobiDB-lite"/>
    </source>
</evidence>